<reference evidence="1 2" key="1">
    <citation type="submission" date="2016-10" db="EMBL/GenBank/DDBJ databases">
        <authorList>
            <person name="de Groot N.N."/>
        </authorList>
    </citation>
    <scope>NUCLEOTIDE SEQUENCE [LARGE SCALE GENOMIC DNA]</scope>
    <source>
        <strain evidence="1 2">NE2</strain>
    </source>
</reference>
<dbReference type="InterPro" id="IPR035223">
    <property type="entry name" value="DUF5335"/>
</dbReference>
<protein>
    <submittedName>
        <fullName evidence="1">Uncharacterized protein</fullName>
    </submittedName>
</protein>
<keyword evidence="2" id="KW-1185">Reference proteome</keyword>
<dbReference type="EMBL" id="FOSN01000013">
    <property type="protein sequence ID" value="SFK64752.1"/>
    <property type="molecule type" value="Genomic_DNA"/>
</dbReference>
<proteinExistence type="predicted"/>
<organism evidence="1 2">
    <name type="scientific">Methylocapsa palsarum</name>
    <dbReference type="NCBI Taxonomy" id="1612308"/>
    <lineage>
        <taxon>Bacteria</taxon>
        <taxon>Pseudomonadati</taxon>
        <taxon>Pseudomonadota</taxon>
        <taxon>Alphaproteobacteria</taxon>
        <taxon>Hyphomicrobiales</taxon>
        <taxon>Beijerinckiaceae</taxon>
        <taxon>Methylocapsa</taxon>
    </lineage>
</organism>
<name>A0A1I4B756_9HYPH</name>
<evidence type="ECO:0000313" key="1">
    <source>
        <dbReference type="EMBL" id="SFK64752.1"/>
    </source>
</evidence>
<dbReference type="Pfam" id="PF17269">
    <property type="entry name" value="DUF5335"/>
    <property type="match status" value="1"/>
</dbReference>
<dbReference type="Proteomes" id="UP000198755">
    <property type="component" value="Unassembled WGS sequence"/>
</dbReference>
<gene>
    <name evidence="1" type="ORF">SAMN05444581_11388</name>
</gene>
<accession>A0A1I4B756</accession>
<evidence type="ECO:0000313" key="2">
    <source>
        <dbReference type="Proteomes" id="UP000198755"/>
    </source>
</evidence>
<dbReference type="OrthoDB" id="7428502at2"/>
<sequence length="113" mass="12759">MTVRKLEKSEWGQFFNDLSKGLKDAQAQVEIASLKLGDQVQVNWLPLFGIVYDQKDDICEIALKGLDHLIHRPREVNVEEEAGKLFSVEIIDGDNYHQIVKLKEPVGAPVKSS</sequence>
<dbReference type="AlphaFoldDB" id="A0A1I4B756"/>
<dbReference type="RefSeq" id="WP_091684788.1">
    <property type="nucleotide sequence ID" value="NZ_FOSN01000013.1"/>
</dbReference>